<feature type="transmembrane region" description="Helical" evidence="2">
    <location>
        <begin position="47"/>
        <end position="72"/>
    </location>
</feature>
<proteinExistence type="predicted"/>
<gene>
    <name evidence="3" type="ORF">NDN08_002910</name>
</gene>
<evidence type="ECO:0000313" key="4">
    <source>
        <dbReference type="Proteomes" id="UP001157974"/>
    </source>
</evidence>
<organism evidence="3 4">
    <name type="scientific">Rhodosorus marinus</name>
    <dbReference type="NCBI Taxonomy" id="101924"/>
    <lineage>
        <taxon>Eukaryota</taxon>
        <taxon>Rhodophyta</taxon>
        <taxon>Stylonematophyceae</taxon>
        <taxon>Stylonematales</taxon>
        <taxon>Stylonemataceae</taxon>
        <taxon>Rhodosorus</taxon>
    </lineage>
</organism>
<feature type="region of interest" description="Disordered" evidence="1">
    <location>
        <begin position="303"/>
        <end position="334"/>
    </location>
</feature>
<feature type="transmembrane region" description="Helical" evidence="2">
    <location>
        <begin position="124"/>
        <end position="144"/>
    </location>
</feature>
<keyword evidence="2" id="KW-1133">Transmembrane helix</keyword>
<sequence>MLMRKNVVGVLIDACIVTALVVMIYVWEWVSEFGYFFVVGETLRRDFFYVCWVSFGCLFCSLPTLIFLLIFGKGTSSRMKQRNSVFFWFALCALWGLVAALALTASFCLILVAQLQDTFETNFLIVGFVTIGILASLFLAFGTLKGSFVAYHSTKEEIFSVNSAISSVSQMGSSEDVLPADPTLEAPTTTNNTNDLESPSRFLNSQFYATNTPIYDAQEAKNEAPAGSFDAYGNDTHQTGMWYVPSPAVPAETETQPGQNYALQEQGSMFNLPAPLWRGTSGAADSYNAPTGPTMDYGYPTVYEGHPVVPQGPYDPERPTNKGSGEDNGTTPTI</sequence>
<evidence type="ECO:0000256" key="2">
    <source>
        <dbReference type="SAM" id="Phobius"/>
    </source>
</evidence>
<name>A0AAV8UZI0_9RHOD</name>
<evidence type="ECO:0000313" key="3">
    <source>
        <dbReference type="EMBL" id="KAJ8906417.1"/>
    </source>
</evidence>
<dbReference type="AlphaFoldDB" id="A0AAV8UZI0"/>
<keyword evidence="2" id="KW-0472">Membrane</keyword>
<evidence type="ECO:0000256" key="1">
    <source>
        <dbReference type="SAM" id="MobiDB-lite"/>
    </source>
</evidence>
<feature type="compositionally biased region" description="Polar residues" evidence="1">
    <location>
        <begin position="321"/>
        <end position="334"/>
    </location>
</feature>
<evidence type="ECO:0008006" key="5">
    <source>
        <dbReference type="Google" id="ProtNLM"/>
    </source>
</evidence>
<feature type="transmembrane region" description="Helical" evidence="2">
    <location>
        <begin position="84"/>
        <end position="112"/>
    </location>
</feature>
<protein>
    <recommendedName>
        <fullName evidence="5">MARVEL domain-containing protein</fullName>
    </recommendedName>
</protein>
<feature type="transmembrane region" description="Helical" evidence="2">
    <location>
        <begin position="7"/>
        <end position="27"/>
    </location>
</feature>
<keyword evidence="2" id="KW-0812">Transmembrane</keyword>
<dbReference type="EMBL" id="JAMWBK010000003">
    <property type="protein sequence ID" value="KAJ8906417.1"/>
    <property type="molecule type" value="Genomic_DNA"/>
</dbReference>
<keyword evidence="4" id="KW-1185">Reference proteome</keyword>
<comment type="caution">
    <text evidence="3">The sequence shown here is derived from an EMBL/GenBank/DDBJ whole genome shotgun (WGS) entry which is preliminary data.</text>
</comment>
<reference evidence="3 4" key="1">
    <citation type="journal article" date="2023" name="Nat. Commun.">
        <title>Origin of minicircular mitochondrial genomes in red algae.</title>
        <authorList>
            <person name="Lee Y."/>
            <person name="Cho C.H."/>
            <person name="Lee Y.M."/>
            <person name="Park S.I."/>
            <person name="Yang J.H."/>
            <person name="West J.A."/>
            <person name="Bhattacharya D."/>
            <person name="Yoon H.S."/>
        </authorList>
    </citation>
    <scope>NUCLEOTIDE SEQUENCE [LARGE SCALE GENOMIC DNA]</scope>
    <source>
        <strain evidence="3 4">CCMP1338</strain>
        <tissue evidence="3">Whole cell</tissue>
    </source>
</reference>
<accession>A0AAV8UZI0</accession>
<dbReference type="Proteomes" id="UP001157974">
    <property type="component" value="Unassembled WGS sequence"/>
</dbReference>